<evidence type="ECO:0000313" key="3">
    <source>
        <dbReference type="EMBL" id="MCZ4222439.1"/>
    </source>
</evidence>
<dbReference type="PANTHER" id="PTHR37464">
    <property type="entry name" value="BLL2463 PROTEIN"/>
    <property type="match status" value="1"/>
</dbReference>
<dbReference type="NCBIfam" id="TIGR02226">
    <property type="entry name" value="two_anch"/>
    <property type="match status" value="1"/>
</dbReference>
<keyword evidence="1" id="KW-1133">Transmembrane helix</keyword>
<dbReference type="InterPro" id="IPR024163">
    <property type="entry name" value="Aerotolerance_reg_N"/>
</dbReference>
<name>A0ABT4KU28_9SPHI</name>
<dbReference type="Proteomes" id="UP001144341">
    <property type="component" value="Unassembled WGS sequence"/>
</dbReference>
<protein>
    <submittedName>
        <fullName evidence="3">BatA domain-containing protein</fullName>
    </submittedName>
</protein>
<evidence type="ECO:0000259" key="2">
    <source>
        <dbReference type="Pfam" id="PF07584"/>
    </source>
</evidence>
<dbReference type="RefSeq" id="WP_269414241.1">
    <property type="nucleotide sequence ID" value="NZ_JAPWGL010000001.1"/>
</dbReference>
<feature type="transmembrane region" description="Helical" evidence="1">
    <location>
        <begin position="428"/>
        <end position="446"/>
    </location>
</feature>
<dbReference type="EMBL" id="JAPWGL010000001">
    <property type="protein sequence ID" value="MCZ4222439.1"/>
    <property type="molecule type" value="Genomic_DNA"/>
</dbReference>
<keyword evidence="4" id="KW-1185">Reference proteome</keyword>
<feature type="domain" description="Aerotolerance regulator N-terminal" evidence="2">
    <location>
        <begin position="1"/>
        <end position="76"/>
    </location>
</feature>
<feature type="transmembrane region" description="Helical" evidence="1">
    <location>
        <begin position="56"/>
        <end position="78"/>
    </location>
</feature>
<feature type="transmembrane region" description="Helical" evidence="1">
    <location>
        <begin position="6"/>
        <end position="24"/>
    </location>
</feature>
<reference evidence="3" key="1">
    <citation type="submission" date="2022-12" db="EMBL/GenBank/DDBJ databases">
        <title>Genome sequence of SJ11.</title>
        <authorList>
            <person name="Woo H."/>
        </authorList>
    </citation>
    <scope>NUCLEOTIDE SEQUENCE</scope>
    <source>
        <strain evidence="3">SJ11</strain>
    </source>
</reference>
<keyword evidence="1" id="KW-0472">Membrane</keyword>
<sequence>MQFLYPIGLLALAGLIIPLIIHLWNVKQGKILKIGSISLLGESSRASSKSFRINDWLLLVLRCLLLILAAFILAQPFIRKTLSGKSTGWILVGKSNFPRVFKDNRKTIDSLTKLGYEIHDFDTGFTTLSLKDTVNTETSKRRTLRYTSLLNQLNNVVPSGNTVYLFADNPLNEFGYKLPEISYKLKWKPLNQTDTLSSWITDYAGKKYEAKSNPSNTVYVPVKNNDAAALKIVIYETPGNQDKKYLIAALNAIGSFSGRQIKINPGGKANIGFWLSDEPVSGKFKSAIDTNGTLFQYEKGKVITETSFIDIDGQKIKSRKRIEAPKAFEKTWTDGFGNPILTRENINNLSVFHFYSRFNPQWNQLVWDETFVKALMPVIINNEKAENFGFENNPADQRRLAINQKEIIQTDKIIAAVKTSQNEPVNQIFWIVAFIIFVIERILSFSKKNGIYAKN</sequence>
<dbReference type="InterPro" id="IPR011933">
    <property type="entry name" value="Double_TM_dom"/>
</dbReference>
<dbReference type="Pfam" id="PF07584">
    <property type="entry name" value="BatA"/>
    <property type="match status" value="1"/>
</dbReference>
<proteinExistence type="predicted"/>
<comment type="caution">
    <text evidence="3">The sequence shown here is derived from an EMBL/GenBank/DDBJ whole genome shotgun (WGS) entry which is preliminary data.</text>
</comment>
<gene>
    <name evidence="3" type="ORF">O0931_03930</name>
</gene>
<evidence type="ECO:0000256" key="1">
    <source>
        <dbReference type="SAM" id="Phobius"/>
    </source>
</evidence>
<accession>A0ABT4KU28</accession>
<organism evidence="3 4">
    <name type="scientific">Pedobacter rhodius</name>
    <dbReference type="NCBI Taxonomy" id="3004098"/>
    <lineage>
        <taxon>Bacteria</taxon>
        <taxon>Pseudomonadati</taxon>
        <taxon>Bacteroidota</taxon>
        <taxon>Sphingobacteriia</taxon>
        <taxon>Sphingobacteriales</taxon>
        <taxon>Sphingobacteriaceae</taxon>
        <taxon>Pedobacter</taxon>
    </lineage>
</organism>
<evidence type="ECO:0000313" key="4">
    <source>
        <dbReference type="Proteomes" id="UP001144341"/>
    </source>
</evidence>
<dbReference type="PANTHER" id="PTHR37464:SF1">
    <property type="entry name" value="BLL2463 PROTEIN"/>
    <property type="match status" value="1"/>
</dbReference>
<keyword evidence="1" id="KW-0812">Transmembrane</keyword>